<evidence type="ECO:0000313" key="3">
    <source>
        <dbReference type="Proteomes" id="UP000800097"/>
    </source>
</evidence>
<gene>
    <name evidence="2" type="ORF">EI97DRAFT_504874</name>
</gene>
<dbReference type="RefSeq" id="XP_033649124.1">
    <property type="nucleotide sequence ID" value="XM_033802855.1"/>
</dbReference>
<dbReference type="Gene3D" id="3.30.2140.20">
    <property type="match status" value="1"/>
</dbReference>
<dbReference type="GeneID" id="54556030"/>
<dbReference type="InterPro" id="IPR038765">
    <property type="entry name" value="Papain-like_cys_pep_sf"/>
</dbReference>
<dbReference type="InterPro" id="IPR053710">
    <property type="entry name" value="Arylamine_NAT_domain_sf"/>
</dbReference>
<dbReference type="PANTHER" id="PTHR11786:SF0">
    <property type="entry name" value="ARYLAMINE N-ACETYLTRANSFERASE 4-RELATED"/>
    <property type="match status" value="1"/>
</dbReference>
<dbReference type="Pfam" id="PF00797">
    <property type="entry name" value="Acetyltransf_2"/>
    <property type="match status" value="1"/>
</dbReference>
<reference evidence="2" key="1">
    <citation type="journal article" date="2020" name="Stud. Mycol.">
        <title>101 Dothideomycetes genomes: a test case for predicting lifestyles and emergence of pathogens.</title>
        <authorList>
            <person name="Haridas S."/>
            <person name="Albert R."/>
            <person name="Binder M."/>
            <person name="Bloem J."/>
            <person name="Labutti K."/>
            <person name="Salamov A."/>
            <person name="Andreopoulos B."/>
            <person name="Baker S."/>
            <person name="Barry K."/>
            <person name="Bills G."/>
            <person name="Bluhm B."/>
            <person name="Cannon C."/>
            <person name="Castanera R."/>
            <person name="Culley D."/>
            <person name="Daum C."/>
            <person name="Ezra D."/>
            <person name="Gonzalez J."/>
            <person name="Henrissat B."/>
            <person name="Kuo A."/>
            <person name="Liang C."/>
            <person name="Lipzen A."/>
            <person name="Lutzoni F."/>
            <person name="Magnuson J."/>
            <person name="Mondo S."/>
            <person name="Nolan M."/>
            <person name="Ohm R."/>
            <person name="Pangilinan J."/>
            <person name="Park H.-J."/>
            <person name="Ramirez L."/>
            <person name="Alfaro M."/>
            <person name="Sun H."/>
            <person name="Tritt A."/>
            <person name="Yoshinaga Y."/>
            <person name="Zwiers L.-H."/>
            <person name="Turgeon B."/>
            <person name="Goodwin S."/>
            <person name="Spatafora J."/>
            <person name="Crous P."/>
            <person name="Grigoriev I."/>
        </authorList>
    </citation>
    <scope>NUCLEOTIDE SEQUENCE</scope>
    <source>
        <strain evidence="2">CBS 379.55</strain>
    </source>
</reference>
<dbReference type="EMBL" id="ML986537">
    <property type="protein sequence ID" value="KAF2271585.1"/>
    <property type="molecule type" value="Genomic_DNA"/>
</dbReference>
<keyword evidence="2" id="KW-0808">Transferase</keyword>
<organism evidence="2 3">
    <name type="scientific">Westerdykella ornata</name>
    <dbReference type="NCBI Taxonomy" id="318751"/>
    <lineage>
        <taxon>Eukaryota</taxon>
        <taxon>Fungi</taxon>
        <taxon>Dikarya</taxon>
        <taxon>Ascomycota</taxon>
        <taxon>Pezizomycotina</taxon>
        <taxon>Dothideomycetes</taxon>
        <taxon>Pleosporomycetidae</taxon>
        <taxon>Pleosporales</taxon>
        <taxon>Sporormiaceae</taxon>
        <taxon>Westerdykella</taxon>
    </lineage>
</organism>
<dbReference type="GO" id="GO:0016407">
    <property type="term" value="F:acetyltransferase activity"/>
    <property type="evidence" value="ECO:0007669"/>
    <property type="project" value="InterPro"/>
</dbReference>
<dbReference type="SUPFAM" id="SSF54001">
    <property type="entry name" value="Cysteine proteinases"/>
    <property type="match status" value="1"/>
</dbReference>
<dbReference type="PANTHER" id="PTHR11786">
    <property type="entry name" value="N-HYDROXYARYLAMINE O-ACETYLTRANSFERASE"/>
    <property type="match status" value="1"/>
</dbReference>
<dbReference type="InterPro" id="IPR001447">
    <property type="entry name" value="Arylamine_N-AcTrfase"/>
</dbReference>
<dbReference type="AlphaFoldDB" id="A0A6A6J562"/>
<sequence>MSSSPQRATYTREQIEAYFNRIKLPEQHRKYDIAGLTNEEALEYLSLLQRYQLAYVPFENLTLHYSFHRQISIHPEDLFKKIVGDNNGRGGYCMENNTLFGTVLHTLGFTIFSVGARVYDTGNWIGWSHMANIVTIGRDRYHVDVGFGGNGPVVPMKLNKDGLVQPHINPASARLQWRNIPGNSDPDQRLWVYEVRINDESDFQMMYCFTELEFLPCDYAVMNYFTSTSQRSFFTRVIVAERKVLDDEGNIIGQLIMNNGDIKWRINGKKTKEIIFETEEDRLKHLEEHFGIVFSPVEREHIKGLPSRLS</sequence>
<evidence type="ECO:0000313" key="2">
    <source>
        <dbReference type="EMBL" id="KAF2271585.1"/>
    </source>
</evidence>
<name>A0A6A6J562_WESOR</name>
<evidence type="ECO:0000256" key="1">
    <source>
        <dbReference type="ARBA" id="ARBA00006547"/>
    </source>
</evidence>
<dbReference type="Proteomes" id="UP000800097">
    <property type="component" value="Unassembled WGS sequence"/>
</dbReference>
<comment type="similarity">
    <text evidence="1">Belongs to the arylamine N-acetyltransferase family.</text>
</comment>
<proteinExistence type="inferred from homology"/>
<protein>
    <submittedName>
        <fullName evidence="2">Arylamine N-acetyltransferase 1</fullName>
    </submittedName>
</protein>
<dbReference type="OrthoDB" id="10260017at2759"/>
<accession>A0A6A6J562</accession>
<keyword evidence="3" id="KW-1185">Reference proteome</keyword>